<proteinExistence type="predicted"/>
<evidence type="ECO:0000313" key="3">
    <source>
        <dbReference type="Proteomes" id="UP000297245"/>
    </source>
</evidence>
<evidence type="ECO:0000256" key="1">
    <source>
        <dbReference type="SAM" id="SignalP"/>
    </source>
</evidence>
<organism evidence="2 3">
    <name type="scientific">Dendrothele bispora (strain CBS 962.96)</name>
    <dbReference type="NCBI Taxonomy" id="1314807"/>
    <lineage>
        <taxon>Eukaryota</taxon>
        <taxon>Fungi</taxon>
        <taxon>Dikarya</taxon>
        <taxon>Basidiomycota</taxon>
        <taxon>Agaricomycotina</taxon>
        <taxon>Agaricomycetes</taxon>
        <taxon>Agaricomycetidae</taxon>
        <taxon>Agaricales</taxon>
        <taxon>Agaricales incertae sedis</taxon>
        <taxon>Dendrothele</taxon>
    </lineage>
</organism>
<evidence type="ECO:0000313" key="2">
    <source>
        <dbReference type="EMBL" id="THU89636.1"/>
    </source>
</evidence>
<feature type="signal peptide" evidence="1">
    <location>
        <begin position="1"/>
        <end position="19"/>
    </location>
</feature>
<evidence type="ECO:0008006" key="4">
    <source>
        <dbReference type="Google" id="ProtNLM"/>
    </source>
</evidence>
<name>A0A4S8LK97_DENBC</name>
<keyword evidence="1" id="KW-0732">Signal</keyword>
<gene>
    <name evidence="2" type="ORF">K435DRAFT_781520</name>
</gene>
<accession>A0A4S8LK97</accession>
<reference evidence="2 3" key="1">
    <citation type="journal article" date="2019" name="Nat. Ecol. Evol.">
        <title>Megaphylogeny resolves global patterns of mushroom evolution.</title>
        <authorList>
            <person name="Varga T."/>
            <person name="Krizsan K."/>
            <person name="Foldi C."/>
            <person name="Dima B."/>
            <person name="Sanchez-Garcia M."/>
            <person name="Sanchez-Ramirez S."/>
            <person name="Szollosi G.J."/>
            <person name="Szarkandi J.G."/>
            <person name="Papp V."/>
            <person name="Albert L."/>
            <person name="Andreopoulos W."/>
            <person name="Angelini C."/>
            <person name="Antonin V."/>
            <person name="Barry K.W."/>
            <person name="Bougher N.L."/>
            <person name="Buchanan P."/>
            <person name="Buyck B."/>
            <person name="Bense V."/>
            <person name="Catcheside P."/>
            <person name="Chovatia M."/>
            <person name="Cooper J."/>
            <person name="Damon W."/>
            <person name="Desjardin D."/>
            <person name="Finy P."/>
            <person name="Geml J."/>
            <person name="Haridas S."/>
            <person name="Hughes K."/>
            <person name="Justo A."/>
            <person name="Karasinski D."/>
            <person name="Kautmanova I."/>
            <person name="Kiss B."/>
            <person name="Kocsube S."/>
            <person name="Kotiranta H."/>
            <person name="LaButti K.M."/>
            <person name="Lechner B.E."/>
            <person name="Liimatainen K."/>
            <person name="Lipzen A."/>
            <person name="Lukacs Z."/>
            <person name="Mihaltcheva S."/>
            <person name="Morgado L.N."/>
            <person name="Niskanen T."/>
            <person name="Noordeloos M.E."/>
            <person name="Ohm R.A."/>
            <person name="Ortiz-Santana B."/>
            <person name="Ovrebo C."/>
            <person name="Racz N."/>
            <person name="Riley R."/>
            <person name="Savchenko A."/>
            <person name="Shiryaev A."/>
            <person name="Soop K."/>
            <person name="Spirin V."/>
            <person name="Szebenyi C."/>
            <person name="Tomsovsky M."/>
            <person name="Tulloss R.E."/>
            <person name="Uehling J."/>
            <person name="Grigoriev I.V."/>
            <person name="Vagvolgyi C."/>
            <person name="Papp T."/>
            <person name="Martin F.M."/>
            <person name="Miettinen O."/>
            <person name="Hibbett D.S."/>
            <person name="Nagy L.G."/>
        </authorList>
    </citation>
    <scope>NUCLEOTIDE SEQUENCE [LARGE SCALE GENOMIC DNA]</scope>
    <source>
        <strain evidence="2 3">CBS 962.96</strain>
    </source>
</reference>
<sequence>MKSVLPLITTAALAGLATAVSIPPSRRQTDSDFFFAEYDLDRPAGPGFETCTDDDCESGTWRAIPDNEGGNDICLDFSANEVGYR</sequence>
<dbReference type="AlphaFoldDB" id="A0A4S8LK97"/>
<protein>
    <recommendedName>
        <fullName evidence="4">Small secreted protein</fullName>
    </recommendedName>
</protein>
<keyword evidence="3" id="KW-1185">Reference proteome</keyword>
<feature type="chain" id="PRO_5020515408" description="Small secreted protein" evidence="1">
    <location>
        <begin position="20"/>
        <end position="85"/>
    </location>
</feature>
<dbReference type="EMBL" id="ML179361">
    <property type="protein sequence ID" value="THU89636.1"/>
    <property type="molecule type" value="Genomic_DNA"/>
</dbReference>
<dbReference type="Proteomes" id="UP000297245">
    <property type="component" value="Unassembled WGS sequence"/>
</dbReference>